<keyword evidence="2" id="KW-1185">Reference proteome</keyword>
<accession>A0ABY2JYT3</accession>
<dbReference type="Proteomes" id="UP000297477">
    <property type="component" value="Unassembled WGS sequence"/>
</dbReference>
<protein>
    <submittedName>
        <fullName evidence="1">Uncharacterized protein</fullName>
    </submittedName>
</protein>
<reference evidence="1 2" key="1">
    <citation type="submission" date="2019-03" db="EMBL/GenBank/DDBJ databases">
        <title>Reclassification of Micrococcus aloeverae and Micrococcus yunnanensis as later heterotypic synonyms of Micrococcus luteus.</title>
        <authorList>
            <person name="Huang C.-H."/>
        </authorList>
    </citation>
    <scope>NUCLEOTIDE SEQUENCE [LARGE SCALE GENOMIC DNA]</scope>
    <source>
        <strain evidence="1 2">BCRC 12151</strain>
    </source>
</reference>
<dbReference type="EMBL" id="SPKT01000013">
    <property type="protein sequence ID" value="TFH98814.1"/>
    <property type="molecule type" value="Genomic_DNA"/>
</dbReference>
<proteinExistence type="predicted"/>
<sequence>MNSTMGAVMPEMLSVEEATQQLATLKARLERRYGSVEAFRREAEAYRLDENEQALSDRLSTLEYLLGA</sequence>
<dbReference type="RefSeq" id="WP_135103317.1">
    <property type="nucleotide sequence ID" value="NZ_CP126965.1"/>
</dbReference>
<name>A0ABY2JYT3_9MICC</name>
<comment type="caution">
    <text evidence="1">The sequence shown here is derived from an EMBL/GenBank/DDBJ whole genome shotgun (WGS) entry which is preliminary data.</text>
</comment>
<organism evidence="1 2">
    <name type="scientific">Micrococcus lylae</name>
    <dbReference type="NCBI Taxonomy" id="1273"/>
    <lineage>
        <taxon>Bacteria</taxon>
        <taxon>Bacillati</taxon>
        <taxon>Actinomycetota</taxon>
        <taxon>Actinomycetes</taxon>
        <taxon>Micrococcales</taxon>
        <taxon>Micrococcaceae</taxon>
        <taxon>Micrococcus</taxon>
    </lineage>
</organism>
<gene>
    <name evidence="1" type="ORF">E4A49_07555</name>
</gene>
<evidence type="ECO:0000313" key="1">
    <source>
        <dbReference type="EMBL" id="TFH98814.1"/>
    </source>
</evidence>
<evidence type="ECO:0000313" key="2">
    <source>
        <dbReference type="Proteomes" id="UP000297477"/>
    </source>
</evidence>